<reference evidence="5" key="1">
    <citation type="submission" date="2024-03" db="EMBL/GenBank/DDBJ databases">
        <title>Chitinophaga horti sp. nov., isolated from garden soil.</title>
        <authorList>
            <person name="Lee D.S."/>
            <person name="Han D.M."/>
            <person name="Baek J.H."/>
            <person name="Choi D.G."/>
            <person name="Jeon J.H."/>
            <person name="Jeon C.O."/>
        </authorList>
    </citation>
    <scope>NUCLEOTIDE SEQUENCE [LARGE SCALE GENOMIC DNA]</scope>
    <source>
        <strain evidence="5">GPA1</strain>
    </source>
</reference>
<dbReference type="CDD" id="cd10918">
    <property type="entry name" value="CE4_NodB_like_5s_6s"/>
    <property type="match status" value="1"/>
</dbReference>
<dbReference type="Proteomes" id="UP001485459">
    <property type="component" value="Chromosome"/>
</dbReference>
<dbReference type="RefSeq" id="WP_341835637.1">
    <property type="nucleotide sequence ID" value="NZ_CP149822.1"/>
</dbReference>
<accession>A0ABZ2YLZ4</accession>
<dbReference type="GO" id="GO:0016787">
    <property type="term" value="F:hydrolase activity"/>
    <property type="evidence" value="ECO:0007669"/>
    <property type="project" value="UniProtKB-KW"/>
</dbReference>
<name>A0ABZ2YLZ4_9BACT</name>
<dbReference type="EMBL" id="CP149822">
    <property type="protein sequence ID" value="WZN40772.1"/>
    <property type="molecule type" value="Genomic_DNA"/>
</dbReference>
<evidence type="ECO:0000259" key="3">
    <source>
        <dbReference type="PROSITE" id="PS51677"/>
    </source>
</evidence>
<dbReference type="PROSITE" id="PS51677">
    <property type="entry name" value="NODB"/>
    <property type="match status" value="1"/>
</dbReference>
<proteinExistence type="predicted"/>
<dbReference type="Pfam" id="PF01522">
    <property type="entry name" value="Polysacc_deac_1"/>
    <property type="match status" value="1"/>
</dbReference>
<evidence type="ECO:0000313" key="4">
    <source>
        <dbReference type="EMBL" id="WZN40772.1"/>
    </source>
</evidence>
<protein>
    <submittedName>
        <fullName evidence="4">Polysaccharide deacetylase family protein</fullName>
        <ecNumber evidence="4">3.-.-.-</ecNumber>
    </submittedName>
</protein>
<dbReference type="InterPro" id="IPR002509">
    <property type="entry name" value="NODB_dom"/>
</dbReference>
<dbReference type="InterPro" id="IPR011330">
    <property type="entry name" value="Glyco_hydro/deAcase_b/a-brl"/>
</dbReference>
<comment type="subcellular location">
    <subcellularLocation>
        <location evidence="1">Secreted</location>
    </subcellularLocation>
</comment>
<organism evidence="4 5">
    <name type="scientific">Chitinophaga pollutisoli</name>
    <dbReference type="NCBI Taxonomy" id="3133966"/>
    <lineage>
        <taxon>Bacteria</taxon>
        <taxon>Pseudomonadati</taxon>
        <taxon>Bacteroidota</taxon>
        <taxon>Chitinophagia</taxon>
        <taxon>Chitinophagales</taxon>
        <taxon>Chitinophagaceae</taxon>
        <taxon>Chitinophaga</taxon>
    </lineage>
</organism>
<evidence type="ECO:0000256" key="2">
    <source>
        <dbReference type="ARBA" id="ARBA00022729"/>
    </source>
</evidence>
<dbReference type="PANTHER" id="PTHR34216">
    <property type="match status" value="1"/>
</dbReference>
<evidence type="ECO:0000256" key="1">
    <source>
        <dbReference type="ARBA" id="ARBA00004613"/>
    </source>
</evidence>
<gene>
    <name evidence="4" type="ORF">WJU16_22685</name>
</gene>
<dbReference type="InterPro" id="IPR051398">
    <property type="entry name" value="Polysacch_Deacetylase"/>
</dbReference>
<feature type="domain" description="NodB homology" evidence="3">
    <location>
        <begin position="75"/>
        <end position="235"/>
    </location>
</feature>
<dbReference type="PANTHER" id="PTHR34216:SF3">
    <property type="entry name" value="POLY-BETA-1,6-N-ACETYL-D-GLUCOSAMINE N-DEACETYLASE"/>
    <property type="match status" value="1"/>
</dbReference>
<evidence type="ECO:0000313" key="5">
    <source>
        <dbReference type="Proteomes" id="UP001485459"/>
    </source>
</evidence>
<keyword evidence="5" id="KW-1185">Reference proteome</keyword>
<sequence>MWLIIFLLQTFTNIPPASTGQVPVLCYHNLAATGTGDRLHATSAAFRRQLQALRDAGYHTPDPSLLSDGASLPPKSIFITFDDSHADHFLIAAPALEEAGFRGIFFIMTVTIGKKGFLTSSQIKTLHEHGHWIGSHTWDHPRLSARGFPDAAQQLSGTKSSLERITGAPVTLFAYPYGFWNDTIAAQVKKAGYKAAFQLSETKMSAWPQFSIRRIMVDGRWNGEQLLHAIDESFK</sequence>
<keyword evidence="4" id="KW-0378">Hydrolase</keyword>
<dbReference type="SUPFAM" id="SSF88713">
    <property type="entry name" value="Glycoside hydrolase/deacetylase"/>
    <property type="match status" value="1"/>
</dbReference>
<dbReference type="Gene3D" id="3.20.20.370">
    <property type="entry name" value="Glycoside hydrolase/deacetylase"/>
    <property type="match status" value="1"/>
</dbReference>
<dbReference type="EC" id="3.-.-.-" evidence="4"/>
<keyword evidence="2" id="KW-0732">Signal</keyword>